<evidence type="ECO:0000313" key="2">
    <source>
        <dbReference type="Proteomes" id="UP000239322"/>
    </source>
</evidence>
<dbReference type="Proteomes" id="UP000239322">
    <property type="component" value="Unassembled WGS sequence"/>
</dbReference>
<gene>
    <name evidence="1" type="ORF">C6N75_15175</name>
</gene>
<comment type="caution">
    <text evidence="1">The sequence shown here is derived from an EMBL/GenBank/DDBJ whole genome shotgun (WGS) entry which is preliminary data.</text>
</comment>
<protein>
    <submittedName>
        <fullName evidence="1">Uncharacterized protein</fullName>
    </submittedName>
</protein>
<organism evidence="1 2">
    <name type="scientific">Streptomyces solincola</name>
    <dbReference type="NCBI Taxonomy" id="2100817"/>
    <lineage>
        <taxon>Bacteria</taxon>
        <taxon>Bacillati</taxon>
        <taxon>Actinomycetota</taxon>
        <taxon>Actinomycetes</taxon>
        <taxon>Kitasatosporales</taxon>
        <taxon>Streptomycetaceae</taxon>
        <taxon>Streptomyces</taxon>
    </lineage>
</organism>
<sequence length="276" mass="30277">MEDSTMNTDVTAAVRESVTAAMRELLTAGQEAVRAAEHRGSPETVAGLDKALCALPLLDMDDQAHRILNHALTVVTRAEDADEWTLLADVEHAVSRLMHEPDGATLEHPAVLAVGNLAMRCSTREREAGMAVGRAWSRGYMAGMEALRMVTGAIYGERDGRALDKAVTEFLTAVRRAIPYAALYETRRALVEFARSYGLFVIGMRQTLPPGRWEYARRIGTAVFLFEIVPPLVEGHPYGSVAVRRTAEDGTAGPVRYFPFRSIEAHHAANEALYVI</sequence>
<name>A0A2S9PVC5_9ACTN</name>
<keyword evidence="2" id="KW-1185">Reference proteome</keyword>
<accession>A0A2S9PVC5</accession>
<evidence type="ECO:0000313" key="1">
    <source>
        <dbReference type="EMBL" id="PRH78374.1"/>
    </source>
</evidence>
<proteinExistence type="predicted"/>
<reference evidence="1 2" key="1">
    <citation type="submission" date="2018-03" db="EMBL/GenBank/DDBJ databases">
        <title>Novel Streptomyces sp. from soil.</title>
        <authorList>
            <person name="Tan G.Y.A."/>
            <person name="Lee Z.Y."/>
        </authorList>
    </citation>
    <scope>NUCLEOTIDE SEQUENCE [LARGE SCALE GENOMIC DNA]</scope>
    <source>
        <strain evidence="1 2">ST5x</strain>
    </source>
</reference>
<dbReference type="AlphaFoldDB" id="A0A2S9PVC5"/>
<dbReference type="EMBL" id="PVLV01000210">
    <property type="protein sequence ID" value="PRH78374.1"/>
    <property type="molecule type" value="Genomic_DNA"/>
</dbReference>